<feature type="region of interest" description="Disordered" evidence="2">
    <location>
        <begin position="1134"/>
        <end position="1209"/>
    </location>
</feature>
<feature type="compositionally biased region" description="Polar residues" evidence="2">
    <location>
        <begin position="249"/>
        <end position="266"/>
    </location>
</feature>
<accession>A0A061ANI3</accession>
<evidence type="ECO:0000259" key="3">
    <source>
        <dbReference type="SMART" id="SM00799"/>
    </source>
</evidence>
<feature type="compositionally biased region" description="Basic and acidic residues" evidence="2">
    <location>
        <begin position="377"/>
        <end position="387"/>
    </location>
</feature>
<feature type="compositionally biased region" description="Polar residues" evidence="2">
    <location>
        <begin position="1057"/>
        <end position="1087"/>
    </location>
</feature>
<feature type="compositionally biased region" description="Acidic residues" evidence="2">
    <location>
        <begin position="1"/>
        <end position="10"/>
    </location>
</feature>
<organism evidence="4">
    <name type="scientific">Rhodotorula toruloides</name>
    <name type="common">Yeast</name>
    <name type="synonym">Rhodosporidium toruloides</name>
    <dbReference type="NCBI Taxonomy" id="5286"/>
    <lineage>
        <taxon>Eukaryota</taxon>
        <taxon>Fungi</taxon>
        <taxon>Dikarya</taxon>
        <taxon>Basidiomycota</taxon>
        <taxon>Pucciniomycotina</taxon>
        <taxon>Microbotryomycetes</taxon>
        <taxon>Sporidiobolales</taxon>
        <taxon>Sporidiobolaceae</taxon>
        <taxon>Rhodotorula</taxon>
    </lineage>
</organism>
<feature type="compositionally biased region" description="Polar residues" evidence="2">
    <location>
        <begin position="15"/>
        <end position="48"/>
    </location>
</feature>
<feature type="compositionally biased region" description="Low complexity" evidence="2">
    <location>
        <begin position="1134"/>
        <end position="1146"/>
    </location>
</feature>
<evidence type="ECO:0000256" key="2">
    <source>
        <dbReference type="SAM" id="MobiDB-lite"/>
    </source>
</evidence>
<name>A0A061ANI3_RHOTO</name>
<feature type="compositionally biased region" description="Pro residues" evidence="2">
    <location>
        <begin position="67"/>
        <end position="76"/>
    </location>
</feature>
<dbReference type="EMBL" id="LK052939">
    <property type="protein sequence ID" value="CDR39089.1"/>
    <property type="molecule type" value="Genomic_DNA"/>
</dbReference>
<feature type="compositionally biased region" description="Low complexity" evidence="2">
    <location>
        <begin position="325"/>
        <end position="368"/>
    </location>
</feature>
<dbReference type="InterPro" id="IPR043153">
    <property type="entry name" value="DENN_C"/>
</dbReference>
<evidence type="ECO:0000256" key="1">
    <source>
        <dbReference type="SAM" id="Coils"/>
    </source>
</evidence>
<keyword evidence="1" id="KW-0175">Coiled coil</keyword>
<dbReference type="SMART" id="SM00799">
    <property type="entry name" value="DENN"/>
    <property type="match status" value="1"/>
</dbReference>
<feature type="compositionally biased region" description="Low complexity" evidence="2">
    <location>
        <begin position="204"/>
        <end position="217"/>
    </location>
</feature>
<sequence>MAHDEEEGEMEGSRNGISQDSTTSPPQRSSGPLRRTSSFFRSLVNSTRPKPRRARSSILLSSSAISPPLPLDPPPKVAPIRTRATLVQVGVLAQMVEEQAGSGWSGTGTSYPSGSTSLRGAATSTPERTVKRRRSLGNLLRRTPSSLGQHVEDEPVVADETSTPASPSRDVGVALTTDTPSRRAGLNRRSLVSSVSTPQLRSRIASIASEAAIESPASSPPQPPFRRVAQADQPPPRPPPSVPLPPIPQINTIAPTPGTTPASHKTGTGLRRRDTAPSVFQPSSYKAPPGLAAETPEPPSPLRAESRASFRSVTSNGPAPPRPQRSPLRPAPSRSASPLPSASSAPHRPTTLAPPVSSATLPSSGSSPLRQRLSKLPSEEQRETEEKVPLASLYLVAGLSKDPQTWVRSRSEDGAGERRWKAEVLGVLTGDEEKRDSDIKLVRLDRAEREKVTQKALKMSFRHDVELVSSPTQPPATTSFFSFATSSSTAPQQKQYHAVALKVWSQVESARAAAIVSRLRRDGSAGADAVKQAKRTTKLGRRLSHQLIEQMEGFEDTDGIEVPSSGFATETDGRDSASDGIAGERSESLWMPYCIILVSTFPIHILLSDVLRLSWALYHQDLAMHNAQMDVLLSSPAPRAGERIVVPISLEEEHADTTFVAIMPGEIDWATGSLRQLHLPIWPVFKALHLDNMLTIAELALAPFGKIAFVSRHDLLLDLSVYVFQQILEGQGWRGLVQASAHVRDLTVYLDDSGPWLIGAPFSARALLASLAPDVAVVDLDNNLVTCSKPPSGALSKSPVRDKLLRALEAAIGNIGRNFVPKEVVEAFSHGRFRPFSLVEVAGQPREAERLLPDPAWQWSDTRALSAFSNTLSQTPRAGLVGRVLRLTSPRKSVSLDHQTLRMQVLLRKNVEACVEQRDTLEADYGRANRKLAVLIQQSLEWQESFAVFKEFSERAALQVVELRDRLAAEHDTTAQLSGQLVQDRERRMRLEASLEAAEQARLDAITELSRISAMRRRVEEQRALLSQGVRAVISGAKDETSPIYQAVAARIDGISHRSQTPSLSPRSTDQLQSPTDEQAAQLSGRSDTPDLVVDGEKIRAATQEVFRVISSRLSLALQAVGESTAADALAQSTSVASSVGTTSPSRSAISDDATLVSSTSAPARPASPDIGPFSKPSSTSPSASPVLSFQPKPLHLTPPVTPEVSDPNTPFSFVTIRPRHRRIASGFSSHGRQNSLGAASVLSSASSDASTPLATPISRSFTSPTLNRSTPPFHKSTLSRSASSPLPMHEESDAEDDAQSFVSVSEGYTALHASRAHTPASMRTSNHFELEELADNVAETPERRDGFAHSRQSSWSIDAPPVALFTRSGSIRSLNKRWSVNMEGRVRTAVEHIEQSSRP</sequence>
<feature type="compositionally biased region" description="Pro residues" evidence="2">
    <location>
        <begin position="233"/>
        <end position="248"/>
    </location>
</feature>
<reference evidence="4" key="1">
    <citation type="journal article" date="2014" name="Genome Announc.">
        <title>Draft genome sequence of Rhodosporidium toruloides CECT1137, an oleaginous yeast of biotechnological interest.</title>
        <authorList>
            <person name="Morin N."/>
            <person name="Calcas X."/>
            <person name="Devillers H."/>
            <person name="Durrens P."/>
            <person name="Sherman D.J."/>
            <person name="Nicaud J.-M."/>
            <person name="Neuveglise C."/>
        </authorList>
    </citation>
    <scope>NUCLEOTIDE SEQUENCE</scope>
    <source>
        <strain evidence="4">CECT1137</strain>
    </source>
</reference>
<feature type="region of interest" description="Disordered" evidence="2">
    <location>
        <begin position="1248"/>
        <end position="1301"/>
    </location>
</feature>
<dbReference type="Gene3D" id="3.40.50.11500">
    <property type="match status" value="1"/>
</dbReference>
<feature type="region of interest" description="Disordered" evidence="2">
    <location>
        <begin position="100"/>
        <end position="387"/>
    </location>
</feature>
<feature type="compositionally biased region" description="Polar residues" evidence="2">
    <location>
        <begin position="190"/>
        <end position="200"/>
    </location>
</feature>
<gene>
    <name evidence="4" type="ORF">RHTO0S_04e01046g</name>
</gene>
<dbReference type="OrthoDB" id="6019893at2759"/>
<feature type="region of interest" description="Disordered" evidence="2">
    <location>
        <begin position="1"/>
        <end position="76"/>
    </location>
</feature>
<feature type="compositionally biased region" description="Low complexity" evidence="2">
    <location>
        <begin position="1158"/>
        <end position="1189"/>
    </location>
</feature>
<feature type="domain" description="cDENN" evidence="3">
    <location>
        <begin position="590"/>
        <end position="783"/>
    </location>
</feature>
<feature type="coiled-coil region" evidence="1">
    <location>
        <begin position="981"/>
        <end position="1008"/>
    </location>
</feature>
<evidence type="ECO:0000313" key="4">
    <source>
        <dbReference type="EMBL" id="CDR39089.1"/>
    </source>
</evidence>
<dbReference type="InterPro" id="IPR001194">
    <property type="entry name" value="cDENN_dom"/>
</dbReference>
<feature type="region of interest" description="Disordered" evidence="2">
    <location>
        <begin position="1056"/>
        <end position="1091"/>
    </location>
</feature>
<feature type="compositionally biased region" description="Low complexity" evidence="2">
    <location>
        <begin position="56"/>
        <end position="66"/>
    </location>
</feature>
<feature type="compositionally biased region" description="Polar residues" evidence="2">
    <location>
        <begin position="1258"/>
        <end position="1285"/>
    </location>
</feature>
<proteinExistence type="predicted"/>
<protein>
    <submittedName>
        <fullName evidence="4">RHTO0S04e01046g1_1</fullName>
    </submittedName>
</protein>
<feature type="compositionally biased region" description="Low complexity" evidence="2">
    <location>
        <begin position="107"/>
        <end position="117"/>
    </location>
</feature>